<dbReference type="GO" id="GO:0030170">
    <property type="term" value="F:pyridoxal phosphate binding"/>
    <property type="evidence" value="ECO:0007669"/>
    <property type="project" value="InterPro"/>
</dbReference>
<dbReference type="EMBL" id="ML005153">
    <property type="protein sequence ID" value="RKP19826.1"/>
    <property type="molecule type" value="Genomic_DNA"/>
</dbReference>
<evidence type="ECO:0000256" key="3">
    <source>
        <dbReference type="ARBA" id="ARBA00022576"/>
    </source>
</evidence>
<dbReference type="PANTHER" id="PTHR42790">
    <property type="entry name" value="AMINOTRANSFERASE"/>
    <property type="match status" value="1"/>
</dbReference>
<dbReference type="AlphaFoldDB" id="A0A075AUD2"/>
<keyword evidence="3" id="KW-0032">Aminotransferase</keyword>
<evidence type="ECO:0000256" key="1">
    <source>
        <dbReference type="ARBA" id="ARBA00001933"/>
    </source>
</evidence>
<reference evidence="8" key="3">
    <citation type="submission" date="2018-08" db="EMBL/GenBank/DDBJ databases">
        <title>Leveraging single-cell genomics to expand the Fungal Tree of Life.</title>
        <authorList>
            <consortium name="DOE Joint Genome Institute"/>
            <person name="Ahrendt S.R."/>
            <person name="Quandt C.A."/>
            <person name="Ciobanu D."/>
            <person name="Clum A."/>
            <person name="Salamov A."/>
            <person name="Andreopoulos B."/>
            <person name="Cheng J.-F."/>
            <person name="Woyke T."/>
            <person name="Pelin A."/>
            <person name="Henrissat B."/>
            <person name="Reynolds N."/>
            <person name="Benny G.L."/>
            <person name="Smith M.E."/>
            <person name="James T.Y."/>
            <person name="Grigoriev I.V."/>
        </authorList>
    </citation>
    <scope>NUCLEOTIDE SEQUENCE</scope>
    <source>
        <strain evidence="8">CSF55</strain>
    </source>
</reference>
<dbReference type="Gene3D" id="3.40.640.10">
    <property type="entry name" value="Type I PLP-dependent aspartate aminotransferase-like (Major domain)"/>
    <property type="match status" value="1"/>
</dbReference>
<evidence type="ECO:0000313" key="9">
    <source>
        <dbReference type="Proteomes" id="UP000030755"/>
    </source>
</evidence>
<dbReference type="InterPro" id="IPR004839">
    <property type="entry name" value="Aminotransferase_I/II_large"/>
</dbReference>
<dbReference type="InterPro" id="IPR015421">
    <property type="entry name" value="PyrdxlP-dep_Trfase_major"/>
</dbReference>
<evidence type="ECO:0000259" key="6">
    <source>
        <dbReference type="Pfam" id="PF00155"/>
    </source>
</evidence>
<dbReference type="InterPro" id="IPR050859">
    <property type="entry name" value="Class-I_PLP-dep_aminotransf"/>
</dbReference>
<gene>
    <name evidence="7" type="ORF">O9G_003986</name>
    <name evidence="8" type="ORF">ROZALSC1DRAFT_28615</name>
</gene>
<comment type="cofactor">
    <cofactor evidence="1">
        <name>pyridoxal 5'-phosphate</name>
        <dbReference type="ChEBI" id="CHEBI:597326"/>
    </cofactor>
</comment>
<dbReference type="OrthoDB" id="691673at2759"/>
<evidence type="ECO:0000313" key="8">
    <source>
        <dbReference type="EMBL" id="RKP19826.1"/>
    </source>
</evidence>
<dbReference type="OMA" id="RRCTIAK"/>
<evidence type="ECO:0000256" key="4">
    <source>
        <dbReference type="ARBA" id="ARBA00022679"/>
    </source>
</evidence>
<protein>
    <submittedName>
        <fullName evidence="8">PLP-dependent transferase</fullName>
    </submittedName>
    <submittedName>
        <fullName evidence="7">Pyridoxal phosphate-dependent transferase domain-containing protein 3</fullName>
    </submittedName>
</protein>
<keyword evidence="4 7" id="KW-0808">Transferase</keyword>
<dbReference type="Proteomes" id="UP000030755">
    <property type="component" value="Unassembled WGS sequence"/>
</dbReference>
<dbReference type="InterPro" id="IPR015424">
    <property type="entry name" value="PyrdxlP-dep_Trfase"/>
</dbReference>
<dbReference type="Pfam" id="PF00155">
    <property type="entry name" value="Aminotran_1_2"/>
    <property type="match status" value="1"/>
</dbReference>
<sequence length="420" mass="47698">MMISRKIDYSKYLNSVAKLRQPSAIRALQPLLLIPGMFFPQISLGGGSPDPNKFPIDSISFSLKSGETIKLDRTETKRALQYSNTLLEWLRELQNQLHRPKSDDWSMCVTNGSQDGAFEMFLTSEDSVLLETPTYSGTLAVLRPIGCRMVEIHTNKNGICPNALKEKLSNWDASQRRPKILYTVPNGGNPTGCSTNLQQRLEVLKLAEEYDFLIIEDDPYYYLQYNYNNLIPSYFSLDQSGRVLRFDSFSKILSAGARIGFASGPKALIDRIILHEECSNIHPCGISQSILLKLLKTWGHNGFLDHCKQTSQYYESKKNLFLEASRRHLGNLVSFNEPKCGMFIWMKILGIVDSESLVKEKAIQEKEFMPHGDKSPFLRAAFSTATEEEIDTALLRLGKIIKICNFDEDRVALVMFPYLH</sequence>
<keyword evidence="9" id="KW-1185">Reference proteome</keyword>
<keyword evidence="5" id="KW-0663">Pyridoxal phosphate</keyword>
<dbReference type="GO" id="GO:1901605">
    <property type="term" value="P:alpha-amino acid metabolic process"/>
    <property type="evidence" value="ECO:0007669"/>
    <property type="project" value="TreeGrafter"/>
</dbReference>
<comment type="similarity">
    <text evidence="2">Belongs to the class-I pyridoxal-phosphate-dependent aminotransferase family.</text>
</comment>
<dbReference type="GO" id="GO:0008483">
    <property type="term" value="F:transaminase activity"/>
    <property type="evidence" value="ECO:0007669"/>
    <property type="project" value="UniProtKB-KW"/>
</dbReference>
<name>A0A075AUD2_ROZAC</name>
<reference evidence="10" key="2">
    <citation type="journal article" date="2018" name="Nat. Microbiol.">
        <title>Leveraging single-cell genomics to expand the fungal tree of life.</title>
        <authorList>
            <person name="Ahrendt S.R."/>
            <person name="Quandt C.A."/>
            <person name="Ciobanu D."/>
            <person name="Clum A."/>
            <person name="Salamov A."/>
            <person name="Andreopoulos B."/>
            <person name="Cheng J.F."/>
            <person name="Woyke T."/>
            <person name="Pelin A."/>
            <person name="Henrissat B."/>
            <person name="Reynolds N.K."/>
            <person name="Benny G.L."/>
            <person name="Smith M.E."/>
            <person name="James T.Y."/>
            <person name="Grigoriev I.V."/>
        </authorList>
    </citation>
    <scope>NUCLEOTIDE SEQUENCE [LARGE SCALE GENOMIC DNA]</scope>
    <source>
        <strain evidence="10">CSF55</strain>
    </source>
</reference>
<organism evidence="7 9">
    <name type="scientific">Rozella allomycis (strain CSF55)</name>
    <dbReference type="NCBI Taxonomy" id="988480"/>
    <lineage>
        <taxon>Eukaryota</taxon>
        <taxon>Fungi</taxon>
        <taxon>Fungi incertae sedis</taxon>
        <taxon>Cryptomycota</taxon>
        <taxon>Cryptomycota incertae sedis</taxon>
        <taxon>Rozella</taxon>
    </lineage>
</organism>
<dbReference type="PANTHER" id="PTHR42790:SF19">
    <property type="entry name" value="KYNURENINE_ALPHA-AMINOADIPATE AMINOTRANSFERASE, MITOCHONDRIAL"/>
    <property type="match status" value="1"/>
</dbReference>
<dbReference type="HOGENOM" id="CLU_017584_0_6_1"/>
<accession>A0A075AUD2</accession>
<dbReference type="SUPFAM" id="SSF53383">
    <property type="entry name" value="PLP-dependent transferases"/>
    <property type="match status" value="1"/>
</dbReference>
<evidence type="ECO:0000256" key="2">
    <source>
        <dbReference type="ARBA" id="ARBA00007441"/>
    </source>
</evidence>
<evidence type="ECO:0000313" key="7">
    <source>
        <dbReference type="EMBL" id="EPZ33878.1"/>
    </source>
</evidence>
<feature type="domain" description="Aminotransferase class I/classII large" evidence="6">
    <location>
        <begin position="106"/>
        <end position="396"/>
    </location>
</feature>
<evidence type="ECO:0000256" key="5">
    <source>
        <dbReference type="ARBA" id="ARBA00022898"/>
    </source>
</evidence>
<proteinExistence type="inferred from homology"/>
<dbReference type="EMBL" id="KE561025">
    <property type="protein sequence ID" value="EPZ33878.1"/>
    <property type="molecule type" value="Genomic_DNA"/>
</dbReference>
<dbReference type="Proteomes" id="UP000281549">
    <property type="component" value="Unassembled WGS sequence"/>
</dbReference>
<dbReference type="CDD" id="cd00609">
    <property type="entry name" value="AAT_like"/>
    <property type="match status" value="1"/>
</dbReference>
<evidence type="ECO:0000313" key="10">
    <source>
        <dbReference type="Proteomes" id="UP000281549"/>
    </source>
</evidence>
<dbReference type="SMR" id="A0A075AUD2"/>
<dbReference type="STRING" id="988480.A0A075AUD2"/>
<reference evidence="7 9" key="1">
    <citation type="journal article" date="2013" name="Curr. Biol.">
        <title>Shared signatures of parasitism and phylogenomics unite Cryptomycota and microsporidia.</title>
        <authorList>
            <person name="James T.Y."/>
            <person name="Pelin A."/>
            <person name="Bonen L."/>
            <person name="Ahrendt S."/>
            <person name="Sain D."/>
            <person name="Corradi N."/>
            <person name="Stajich J.E."/>
        </authorList>
    </citation>
    <scope>NUCLEOTIDE SEQUENCE [LARGE SCALE GENOMIC DNA]</scope>
    <source>
        <strain evidence="7 9">CSF55</strain>
        <strain evidence="7 9">CSF55</strain>
    </source>
</reference>